<keyword evidence="3" id="KW-1185">Reference proteome</keyword>
<dbReference type="GeneID" id="19402556"/>
<name>R0IAJ2_EXST2</name>
<evidence type="ECO:0000256" key="1">
    <source>
        <dbReference type="SAM" id="MobiDB-lite"/>
    </source>
</evidence>
<evidence type="ECO:0000313" key="2">
    <source>
        <dbReference type="EMBL" id="EOA82465.1"/>
    </source>
</evidence>
<gene>
    <name evidence="2" type="ORF">SETTUDRAFT_22453</name>
</gene>
<feature type="region of interest" description="Disordered" evidence="1">
    <location>
        <begin position="1"/>
        <end position="33"/>
    </location>
</feature>
<reference evidence="2 3" key="2">
    <citation type="journal article" date="2013" name="PLoS Genet.">
        <title>Comparative genome structure, secondary metabolite, and effector coding capacity across Cochliobolus pathogens.</title>
        <authorList>
            <person name="Condon B.J."/>
            <person name="Leng Y."/>
            <person name="Wu D."/>
            <person name="Bushley K.E."/>
            <person name="Ohm R.A."/>
            <person name="Otillar R."/>
            <person name="Martin J."/>
            <person name="Schackwitz W."/>
            <person name="Grimwood J."/>
            <person name="MohdZainudin N."/>
            <person name="Xue C."/>
            <person name="Wang R."/>
            <person name="Manning V.A."/>
            <person name="Dhillon B."/>
            <person name="Tu Z.J."/>
            <person name="Steffenson B.J."/>
            <person name="Salamov A."/>
            <person name="Sun H."/>
            <person name="Lowry S."/>
            <person name="LaButti K."/>
            <person name="Han J."/>
            <person name="Copeland A."/>
            <person name="Lindquist E."/>
            <person name="Barry K."/>
            <person name="Schmutz J."/>
            <person name="Baker S.E."/>
            <person name="Ciuffetti L.M."/>
            <person name="Grigoriev I.V."/>
            <person name="Zhong S."/>
            <person name="Turgeon B.G."/>
        </authorList>
    </citation>
    <scope>NUCLEOTIDE SEQUENCE [LARGE SCALE GENOMIC DNA]</scope>
    <source>
        <strain evidence="3">28A</strain>
    </source>
</reference>
<dbReference type="RefSeq" id="XP_008029336.1">
    <property type="nucleotide sequence ID" value="XM_008031145.1"/>
</dbReference>
<accession>R0IAJ2</accession>
<proteinExistence type="predicted"/>
<reference evidence="2 3" key="1">
    <citation type="journal article" date="2012" name="PLoS Pathog.">
        <title>Diverse lifestyles and strategies of plant pathogenesis encoded in the genomes of eighteen Dothideomycetes fungi.</title>
        <authorList>
            <person name="Ohm R.A."/>
            <person name="Feau N."/>
            <person name="Henrissat B."/>
            <person name="Schoch C.L."/>
            <person name="Horwitz B.A."/>
            <person name="Barry K.W."/>
            <person name="Condon B.J."/>
            <person name="Copeland A.C."/>
            <person name="Dhillon B."/>
            <person name="Glaser F."/>
            <person name="Hesse C.N."/>
            <person name="Kosti I."/>
            <person name="LaButti K."/>
            <person name="Lindquist E.A."/>
            <person name="Lucas S."/>
            <person name="Salamov A.A."/>
            <person name="Bradshaw R.E."/>
            <person name="Ciuffetti L."/>
            <person name="Hamelin R.C."/>
            <person name="Kema G.H.J."/>
            <person name="Lawrence C."/>
            <person name="Scott J.A."/>
            <person name="Spatafora J.W."/>
            <person name="Turgeon B.G."/>
            <person name="de Wit P.J.G.M."/>
            <person name="Zhong S."/>
            <person name="Goodwin S.B."/>
            <person name="Grigoriev I.V."/>
        </authorList>
    </citation>
    <scope>NUCLEOTIDE SEQUENCE [LARGE SCALE GENOMIC DNA]</scope>
    <source>
        <strain evidence="3">28A</strain>
    </source>
</reference>
<evidence type="ECO:0000313" key="3">
    <source>
        <dbReference type="Proteomes" id="UP000016935"/>
    </source>
</evidence>
<dbReference type="EMBL" id="KB908844">
    <property type="protein sequence ID" value="EOA82465.1"/>
    <property type="molecule type" value="Genomic_DNA"/>
</dbReference>
<protein>
    <submittedName>
        <fullName evidence="2">Uncharacterized protein</fullName>
    </submittedName>
</protein>
<dbReference type="AlphaFoldDB" id="R0IAJ2"/>
<dbReference type="HOGENOM" id="CLU_1027332_0_0_1"/>
<feature type="region of interest" description="Disordered" evidence="1">
    <location>
        <begin position="224"/>
        <end position="261"/>
    </location>
</feature>
<dbReference type="Proteomes" id="UP000016935">
    <property type="component" value="Unassembled WGS sequence"/>
</dbReference>
<feature type="compositionally biased region" description="Polar residues" evidence="1">
    <location>
        <begin position="1"/>
        <end position="25"/>
    </location>
</feature>
<sequence length="271" mass="29712">MADPVNPSSYGDTYTNPSQDQTIKVTSLPDANPQRALSPDAAAALYPNLPSGQANKDIRMLHPAAYLPPAGPYINPASESVTLASWETCCLTCFQPLASHDPPLERNDGQFPCPNECALAAPIQAAGAVHAAHPGQPCPRLYLTRRGAARRRIYRVGNPWLAGLQMYPSEPEWAVLTANGYIEPLSTYANRYAPAFTQKAWAYREPDAPMPLQIAYKHERQGTAPIPTVSMGGNPNKRRRHDNWNGQTHNRPYGYQAGPTPYPMEGIRPIT</sequence>
<organism evidence="2 3">
    <name type="scientific">Exserohilum turcicum (strain 28A)</name>
    <name type="common">Northern leaf blight fungus</name>
    <name type="synonym">Setosphaeria turcica</name>
    <dbReference type="NCBI Taxonomy" id="671987"/>
    <lineage>
        <taxon>Eukaryota</taxon>
        <taxon>Fungi</taxon>
        <taxon>Dikarya</taxon>
        <taxon>Ascomycota</taxon>
        <taxon>Pezizomycotina</taxon>
        <taxon>Dothideomycetes</taxon>
        <taxon>Pleosporomycetidae</taxon>
        <taxon>Pleosporales</taxon>
        <taxon>Pleosporineae</taxon>
        <taxon>Pleosporaceae</taxon>
        <taxon>Exserohilum</taxon>
    </lineage>
</organism>
<dbReference type="OrthoDB" id="3799803at2759"/>